<sequence>MKTHEILFQTLSQADDYVNGEQLAQELGVSRTSIWKAIQRLEKDGVVIESLKKKGYKLVSGDILLPEVIAKNTQLTVSLNEDCGSTQLDAKLGIESHQEGKALYLANSQSAGKGRFGRDYYCPDQGGIYMSLHLKPQLPPAELPPYTLMVAGAIYKAIKNLTLIDIDIKWVNDIYYRHKKIGGILTEAITSIETGLVTDVIIGVGLNLAIPTFPEALESKAGSLFEGPCPITRNDLISEIWKEFFQTDIDELVYLYKERSLVLGRTVAFEQNQQTYQGLAKDISDTGQLLVQLENQEEIWLNSGEVSLKQWNL</sequence>
<comment type="caution">
    <text evidence="5">Lacks conserved residue(s) required for the propagation of feature annotation.</text>
</comment>
<dbReference type="GO" id="GO:0004077">
    <property type="term" value="F:biotin--[biotin carboxyl-carrier protein] ligase activity"/>
    <property type="evidence" value="ECO:0007669"/>
    <property type="project" value="UniProtKB-UniRule"/>
</dbReference>
<dbReference type="Pfam" id="PF03099">
    <property type="entry name" value="BPL_LplA_LipB"/>
    <property type="match status" value="1"/>
</dbReference>
<dbReference type="InterPro" id="IPR045864">
    <property type="entry name" value="aa-tRNA-synth_II/BPL/LPL"/>
</dbReference>
<keyword evidence="2 5" id="KW-0547">Nucleotide-binding</keyword>
<dbReference type="GO" id="GO:0005737">
    <property type="term" value="C:cytoplasm"/>
    <property type="evidence" value="ECO:0007669"/>
    <property type="project" value="TreeGrafter"/>
</dbReference>
<keyword evidence="1 5" id="KW-0436">Ligase</keyword>
<dbReference type="Pfam" id="PF02237">
    <property type="entry name" value="BPL_C"/>
    <property type="match status" value="1"/>
</dbReference>
<dbReference type="InterPro" id="IPR030855">
    <property type="entry name" value="Bifunct_BirA"/>
</dbReference>
<comment type="similarity">
    <text evidence="5">Belongs to the biotin--protein ligase family.</text>
</comment>
<evidence type="ECO:0000256" key="1">
    <source>
        <dbReference type="ARBA" id="ARBA00022598"/>
    </source>
</evidence>
<comment type="catalytic activity">
    <reaction evidence="5">
        <text>biotin + L-lysyl-[protein] + ATP = N(6)-biotinyl-L-lysyl-[protein] + AMP + diphosphate + H(+)</text>
        <dbReference type="Rhea" id="RHEA:11756"/>
        <dbReference type="Rhea" id="RHEA-COMP:9752"/>
        <dbReference type="Rhea" id="RHEA-COMP:10505"/>
        <dbReference type="ChEBI" id="CHEBI:15378"/>
        <dbReference type="ChEBI" id="CHEBI:29969"/>
        <dbReference type="ChEBI" id="CHEBI:30616"/>
        <dbReference type="ChEBI" id="CHEBI:33019"/>
        <dbReference type="ChEBI" id="CHEBI:57586"/>
        <dbReference type="ChEBI" id="CHEBI:83144"/>
        <dbReference type="ChEBI" id="CHEBI:456215"/>
        <dbReference type="EC" id="6.3.4.15"/>
    </reaction>
</comment>
<accession>A0A414CM33</accession>
<name>A0A414CM33_STRPA</name>
<dbReference type="NCBIfam" id="NF008846">
    <property type="entry name" value="PRK11886.1-1"/>
    <property type="match status" value="1"/>
</dbReference>
<dbReference type="PANTHER" id="PTHR12835:SF5">
    <property type="entry name" value="BIOTIN--PROTEIN LIGASE"/>
    <property type="match status" value="1"/>
</dbReference>
<dbReference type="InterPro" id="IPR004408">
    <property type="entry name" value="Biotin_CoA_COase_ligase"/>
</dbReference>
<dbReference type="Gene3D" id="1.10.10.10">
    <property type="entry name" value="Winged helix-like DNA-binding domain superfamily/Winged helix DNA-binding domain"/>
    <property type="match status" value="1"/>
</dbReference>
<dbReference type="SUPFAM" id="SSF46785">
    <property type="entry name" value="Winged helix' DNA-binding domain"/>
    <property type="match status" value="1"/>
</dbReference>
<keyword evidence="5" id="KW-0804">Transcription</keyword>
<evidence type="ECO:0000313" key="8">
    <source>
        <dbReference type="Proteomes" id="UP000285773"/>
    </source>
</evidence>
<keyword evidence="3 5" id="KW-0067">ATP-binding</keyword>
<dbReference type="CDD" id="cd16442">
    <property type="entry name" value="BPL"/>
    <property type="match status" value="1"/>
</dbReference>
<evidence type="ECO:0000259" key="6">
    <source>
        <dbReference type="PROSITE" id="PS51733"/>
    </source>
</evidence>
<keyword evidence="4 5" id="KW-0092">Biotin</keyword>
<feature type="binding site" evidence="5">
    <location>
        <position position="109"/>
    </location>
    <ligand>
        <name>biotin</name>
        <dbReference type="ChEBI" id="CHEBI:57586"/>
    </ligand>
</feature>
<dbReference type="PANTHER" id="PTHR12835">
    <property type="entry name" value="BIOTIN PROTEIN LIGASE"/>
    <property type="match status" value="1"/>
</dbReference>
<dbReference type="InterPro" id="IPR036390">
    <property type="entry name" value="WH_DNA-bd_sf"/>
</dbReference>
<dbReference type="Pfam" id="PF08279">
    <property type="entry name" value="HTH_11"/>
    <property type="match status" value="1"/>
</dbReference>
<dbReference type="GO" id="GO:0009249">
    <property type="term" value="P:protein lipoylation"/>
    <property type="evidence" value="ECO:0007669"/>
    <property type="project" value="UniProtKB-ARBA"/>
</dbReference>
<evidence type="ECO:0000256" key="5">
    <source>
        <dbReference type="HAMAP-Rule" id="MF_00978"/>
    </source>
</evidence>
<proteinExistence type="inferred from homology"/>
<evidence type="ECO:0000256" key="4">
    <source>
        <dbReference type="ARBA" id="ARBA00023267"/>
    </source>
</evidence>
<dbReference type="GO" id="GO:0005524">
    <property type="term" value="F:ATP binding"/>
    <property type="evidence" value="ECO:0007669"/>
    <property type="project" value="UniProtKB-UniRule"/>
</dbReference>
<evidence type="ECO:0000256" key="3">
    <source>
        <dbReference type="ARBA" id="ARBA00022840"/>
    </source>
</evidence>
<gene>
    <name evidence="5" type="primary">birA</name>
    <name evidence="7" type="ORF">DW820_02310</name>
</gene>
<dbReference type="Gene3D" id="3.30.930.10">
    <property type="entry name" value="Bira Bifunctional Protein, Domain 2"/>
    <property type="match status" value="1"/>
</dbReference>
<dbReference type="InterPro" id="IPR003142">
    <property type="entry name" value="BPL_C"/>
</dbReference>
<feature type="domain" description="BPL/LPL catalytic" evidence="6">
    <location>
        <begin position="71"/>
        <end position="252"/>
    </location>
</feature>
<dbReference type="RefSeq" id="WP_118095332.1">
    <property type="nucleotide sequence ID" value="NZ_QSIO01000001.1"/>
</dbReference>
<dbReference type="HAMAP" id="MF_00978">
    <property type="entry name" value="Bifunct_BirA"/>
    <property type="match status" value="1"/>
</dbReference>
<keyword evidence="5" id="KW-0678">Repressor</keyword>
<dbReference type="AlphaFoldDB" id="A0A414CM33"/>
<dbReference type="SUPFAM" id="SSF55681">
    <property type="entry name" value="Class II aaRS and biotin synthetases"/>
    <property type="match status" value="1"/>
</dbReference>
<comment type="function">
    <text evidence="5">Acts both as a biotin--[acetyl-CoA-carboxylase] ligase and a repressor.</text>
</comment>
<dbReference type="NCBIfam" id="TIGR00121">
    <property type="entry name" value="birA_ligase"/>
    <property type="match status" value="1"/>
</dbReference>
<dbReference type="InterPro" id="IPR004143">
    <property type="entry name" value="BPL_LPL_catalytic"/>
</dbReference>
<reference evidence="7 8" key="1">
    <citation type="submission" date="2018-08" db="EMBL/GenBank/DDBJ databases">
        <title>A genome reference for cultivated species of the human gut microbiota.</title>
        <authorList>
            <person name="Zou Y."/>
            <person name="Xue W."/>
            <person name="Luo G."/>
        </authorList>
    </citation>
    <scope>NUCLEOTIDE SEQUENCE [LARGE SCALE GENOMIC DNA]</scope>
    <source>
        <strain evidence="7 8">AM33-3BH</strain>
    </source>
</reference>
<dbReference type="Proteomes" id="UP000285773">
    <property type="component" value="Unassembled WGS sequence"/>
</dbReference>
<feature type="DNA-binding region" description="H-T-H motif" evidence="5">
    <location>
        <begin position="20"/>
        <end position="39"/>
    </location>
</feature>
<comment type="caution">
    <text evidence="7">The sequence shown here is derived from an EMBL/GenBank/DDBJ whole genome shotgun (WGS) entry which is preliminary data.</text>
</comment>
<dbReference type="EMBL" id="QSIO01000001">
    <property type="protein sequence ID" value="RHC95981.1"/>
    <property type="molecule type" value="Genomic_DNA"/>
</dbReference>
<dbReference type="PROSITE" id="PS51733">
    <property type="entry name" value="BPL_LPL_CATALYTIC"/>
    <property type="match status" value="1"/>
</dbReference>
<dbReference type="GO" id="GO:0003677">
    <property type="term" value="F:DNA binding"/>
    <property type="evidence" value="ECO:0007669"/>
    <property type="project" value="UniProtKB-UniRule"/>
</dbReference>
<dbReference type="EC" id="6.3.4.15" evidence="5"/>
<protein>
    <recommendedName>
        <fullName evidence="5">Bifunctional ligase/repressor BirA</fullName>
    </recommendedName>
    <alternativeName>
        <fullName evidence="5">Biotin--[acetyl-CoA-carboxylase] ligase</fullName>
        <ecNumber evidence="5">6.3.4.15</ecNumber>
    </alternativeName>
    <alternativeName>
        <fullName evidence="5">Biotin--protein ligase</fullName>
    </alternativeName>
    <alternativeName>
        <fullName evidence="5">Biotin-[acetyl-CoA carboxylase] synthetase</fullName>
    </alternativeName>
</protein>
<organism evidence="7 8">
    <name type="scientific">Streptococcus parasanguinis</name>
    <dbReference type="NCBI Taxonomy" id="1318"/>
    <lineage>
        <taxon>Bacteria</taxon>
        <taxon>Bacillati</taxon>
        <taxon>Bacillota</taxon>
        <taxon>Bacilli</taxon>
        <taxon>Lactobacillales</taxon>
        <taxon>Streptococcaceae</taxon>
        <taxon>Streptococcus</taxon>
    </lineage>
</organism>
<dbReference type="InterPro" id="IPR008988">
    <property type="entry name" value="Transcriptional_repressor_C"/>
</dbReference>
<dbReference type="Gene3D" id="2.30.30.100">
    <property type="match status" value="1"/>
</dbReference>
<evidence type="ECO:0000313" key="7">
    <source>
        <dbReference type="EMBL" id="RHC95981.1"/>
    </source>
</evidence>
<dbReference type="InterPro" id="IPR013196">
    <property type="entry name" value="HTH_11"/>
</dbReference>
<dbReference type="GO" id="GO:0016740">
    <property type="term" value="F:transferase activity"/>
    <property type="evidence" value="ECO:0007669"/>
    <property type="project" value="UniProtKB-ARBA"/>
</dbReference>
<keyword evidence="5" id="KW-0805">Transcription regulation</keyword>
<dbReference type="GO" id="GO:0006355">
    <property type="term" value="P:regulation of DNA-templated transcription"/>
    <property type="evidence" value="ECO:0007669"/>
    <property type="project" value="UniProtKB-UniRule"/>
</dbReference>
<evidence type="ECO:0000256" key="2">
    <source>
        <dbReference type="ARBA" id="ARBA00022741"/>
    </source>
</evidence>
<feature type="binding site" evidence="5">
    <location>
        <position position="180"/>
    </location>
    <ligand>
        <name>biotin</name>
        <dbReference type="ChEBI" id="CHEBI:57586"/>
    </ligand>
</feature>
<dbReference type="InterPro" id="IPR036388">
    <property type="entry name" value="WH-like_DNA-bd_sf"/>
</dbReference>
<keyword evidence="5" id="KW-0238">DNA-binding</keyword>
<dbReference type="SUPFAM" id="SSF50037">
    <property type="entry name" value="C-terminal domain of transcriptional repressors"/>
    <property type="match status" value="1"/>
</dbReference>